<evidence type="ECO:0000313" key="7">
    <source>
        <dbReference type="EMBL" id="WVX51452.1"/>
    </source>
</evidence>
<dbReference type="Proteomes" id="UP001318682">
    <property type="component" value="Plasmid pROLI127"/>
</dbReference>
<feature type="domain" description="Glycosyltransferase 2-like" evidence="6">
    <location>
        <begin position="7"/>
        <end position="138"/>
    </location>
</feature>
<evidence type="ECO:0000256" key="3">
    <source>
        <dbReference type="ARBA" id="ARBA00022676"/>
    </source>
</evidence>
<keyword evidence="4" id="KW-0808">Transferase</keyword>
<dbReference type="PANTHER" id="PTHR43646:SF2">
    <property type="entry name" value="GLYCOSYLTRANSFERASE 2-LIKE DOMAIN-CONTAINING PROTEIN"/>
    <property type="match status" value="1"/>
</dbReference>
<evidence type="ECO:0000259" key="6">
    <source>
        <dbReference type="Pfam" id="PF00535"/>
    </source>
</evidence>
<dbReference type="CDD" id="cd00761">
    <property type="entry name" value="Glyco_tranf_GTA_type"/>
    <property type="match status" value="1"/>
</dbReference>
<evidence type="ECO:0000256" key="5">
    <source>
        <dbReference type="ARBA" id="ARBA00023136"/>
    </source>
</evidence>
<dbReference type="RefSeq" id="WP_187431976.1">
    <property type="nucleotide sequence ID" value="NZ_CP143424.1"/>
</dbReference>
<evidence type="ECO:0000313" key="8">
    <source>
        <dbReference type="Proteomes" id="UP001318682"/>
    </source>
</evidence>
<reference evidence="7 8" key="1">
    <citation type="submission" date="2015-07" db="EMBL/GenBank/DDBJ databases">
        <authorList>
            <person name="Voget S."/>
            <person name="Dogs M."/>
            <person name="Brinkhoff T.H."/>
            <person name="Daniel R."/>
        </authorList>
    </citation>
    <scope>NUCLEOTIDE SEQUENCE [LARGE SCALE GENOMIC DNA]</scope>
    <source>
        <strain evidence="7 8">B14</strain>
        <plasmid evidence="7 8">pROLI127</plasmid>
    </source>
</reference>
<keyword evidence="2" id="KW-1003">Cell membrane</keyword>
<dbReference type="EMBL" id="CP143424">
    <property type="protein sequence ID" value="WVX51452.1"/>
    <property type="molecule type" value="Genomic_DNA"/>
</dbReference>
<evidence type="ECO:0000256" key="4">
    <source>
        <dbReference type="ARBA" id="ARBA00022679"/>
    </source>
</evidence>
<comment type="subcellular location">
    <subcellularLocation>
        <location evidence="1">Cell membrane</location>
    </subcellularLocation>
</comment>
<dbReference type="SUPFAM" id="SSF53448">
    <property type="entry name" value="Nucleotide-diphospho-sugar transferases"/>
    <property type="match status" value="1"/>
</dbReference>
<geneLocation type="plasmid" evidence="7 8">
    <name>pROLI127</name>
</geneLocation>
<keyword evidence="7" id="KW-0614">Plasmid</keyword>
<dbReference type="InterPro" id="IPR029044">
    <property type="entry name" value="Nucleotide-diphossugar_trans"/>
</dbReference>
<keyword evidence="5" id="KW-0472">Membrane</keyword>
<sequence length="276" mass="29613">MTKATATIIIPAHNEAGYIAECLAHVLAQDAGGLQVIVAANACTDDTVAIARALEADFAARGYALAVLDLPKPGKISALNSAETQAGAGPRIYLDADVRCDPTLVGQLEAALDTDAPRYATGRLVVSRAQTALTRAYARLWQELPFVKAGAVGAGLFAVNAAGRARWGAFPDIISDDTFVRLNFTPAERIEVHACYHWPMIEGFAGLVKVRRRQDAGVRQVRRLYPDLMVNDTTPGLGLAGAARLALRHPVSFAVYLAVHLAVRTKRSSDEWTRGR</sequence>
<keyword evidence="3" id="KW-0328">Glycosyltransferase</keyword>
<dbReference type="Gene3D" id="3.90.550.10">
    <property type="entry name" value="Spore Coat Polysaccharide Biosynthesis Protein SpsA, Chain A"/>
    <property type="match status" value="1"/>
</dbReference>
<dbReference type="InterPro" id="IPR001173">
    <property type="entry name" value="Glyco_trans_2-like"/>
</dbReference>
<reference evidence="7 8" key="2">
    <citation type="submission" date="2024-01" db="EMBL/GenBank/DDBJ databases">
        <title>Roseobacter fucihabitans sp. nov., isolated from the brown alga Fucus spiralis.</title>
        <authorList>
            <person name="Hahnke S."/>
            <person name="Berger M."/>
            <person name="Schlingloff A."/>
            <person name="Athale I."/>
            <person name="Neumann-Schaal M."/>
            <person name="Adenaya A."/>
            <person name="Poehlein A."/>
            <person name="Daniel R."/>
            <person name="Pertersen J."/>
            <person name="Brinkhoff T."/>
        </authorList>
    </citation>
    <scope>NUCLEOTIDE SEQUENCE [LARGE SCALE GENOMIC DNA]</scope>
    <source>
        <strain evidence="7 8">B14</strain>
        <plasmid evidence="7 8">pROLI127</plasmid>
    </source>
</reference>
<accession>A0ABZ2C032</accession>
<dbReference type="PANTHER" id="PTHR43646">
    <property type="entry name" value="GLYCOSYLTRANSFERASE"/>
    <property type="match status" value="1"/>
</dbReference>
<evidence type="ECO:0000256" key="2">
    <source>
        <dbReference type="ARBA" id="ARBA00022475"/>
    </source>
</evidence>
<gene>
    <name evidence="7" type="ORF">ROLI_045540</name>
</gene>
<evidence type="ECO:0000256" key="1">
    <source>
        <dbReference type="ARBA" id="ARBA00004236"/>
    </source>
</evidence>
<keyword evidence="8" id="KW-1185">Reference proteome</keyword>
<dbReference type="Pfam" id="PF00535">
    <property type="entry name" value="Glycos_transf_2"/>
    <property type="match status" value="1"/>
</dbReference>
<proteinExistence type="predicted"/>
<protein>
    <recommendedName>
        <fullName evidence="6">Glycosyltransferase 2-like domain-containing protein</fullName>
    </recommendedName>
</protein>
<name>A0ABZ2C032_9RHOB</name>
<organism evidence="7 8">
    <name type="scientific">Roseobacter fucihabitans</name>
    <dbReference type="NCBI Taxonomy" id="1537242"/>
    <lineage>
        <taxon>Bacteria</taxon>
        <taxon>Pseudomonadati</taxon>
        <taxon>Pseudomonadota</taxon>
        <taxon>Alphaproteobacteria</taxon>
        <taxon>Rhodobacterales</taxon>
        <taxon>Roseobacteraceae</taxon>
        <taxon>Roseobacter</taxon>
    </lineage>
</organism>